<sequence length="291" mass="32165">MSTSAPILDTSTITTSTINPTLTSFTLLPRADYANEFAILTREEILLKKWEIDVAKAEMEALASVLLTRPLPPLSSVEPDILLYRAHTSETKSPYFRGIGIRCSSWQDSLIIDQPSKEQINGRAFQDHCNDAKKPSPYISVHTSVARLMKFIPLLRSHQVTIFVISLNKLKQLGIKATCTDDILTIVSEMGMQRFLEIAKDGGIDSEVIKREKSLTDSPFLKINIGLEKWPVRRSEGTNREGSENSLRSGSETALGLGSGTEGQGAGSSISRFEPDASSEDIENRLLRLQL</sequence>
<dbReference type="KEGG" id="ssl:SS1G_10102"/>
<organism evidence="3 4">
    <name type="scientific">Sclerotinia sclerotiorum (strain ATCC 18683 / 1980 / Ss-1)</name>
    <name type="common">White mold</name>
    <name type="synonym">Whetzelinia sclerotiorum</name>
    <dbReference type="NCBI Taxonomy" id="665079"/>
    <lineage>
        <taxon>Eukaryota</taxon>
        <taxon>Fungi</taxon>
        <taxon>Dikarya</taxon>
        <taxon>Ascomycota</taxon>
        <taxon>Pezizomycotina</taxon>
        <taxon>Leotiomycetes</taxon>
        <taxon>Helotiales</taxon>
        <taxon>Sclerotiniaceae</taxon>
        <taxon>Sclerotinia</taxon>
    </lineage>
</organism>
<dbReference type="RefSeq" id="XP_001588555.1">
    <property type="nucleotide sequence ID" value="XM_001588505.1"/>
</dbReference>
<dbReference type="HOGENOM" id="CLU_956986_0_0_1"/>
<accession>A7EXN7</accession>
<protein>
    <recommendedName>
        <fullName evidence="2">DUF7587 domain-containing protein</fullName>
    </recommendedName>
</protein>
<dbReference type="Pfam" id="PF24494">
    <property type="entry name" value="DUF7587"/>
    <property type="match status" value="1"/>
</dbReference>
<dbReference type="EMBL" id="CH476635">
    <property type="protein sequence ID" value="EDN94229.1"/>
    <property type="molecule type" value="Genomic_DNA"/>
</dbReference>
<feature type="compositionally biased region" description="Gly residues" evidence="1">
    <location>
        <begin position="257"/>
        <end position="266"/>
    </location>
</feature>
<proteinExistence type="predicted"/>
<reference evidence="4" key="1">
    <citation type="journal article" date="2011" name="PLoS Genet.">
        <title>Genomic analysis of the necrotrophic fungal pathogens Sclerotinia sclerotiorum and Botrytis cinerea.</title>
        <authorList>
            <person name="Amselem J."/>
            <person name="Cuomo C.A."/>
            <person name="van Kan J.A."/>
            <person name="Viaud M."/>
            <person name="Benito E.P."/>
            <person name="Couloux A."/>
            <person name="Coutinho P.M."/>
            <person name="de Vries R.P."/>
            <person name="Dyer P.S."/>
            <person name="Fillinger S."/>
            <person name="Fournier E."/>
            <person name="Gout L."/>
            <person name="Hahn M."/>
            <person name="Kohn L."/>
            <person name="Lapalu N."/>
            <person name="Plummer K.M."/>
            <person name="Pradier J.M."/>
            <person name="Quevillon E."/>
            <person name="Sharon A."/>
            <person name="Simon A."/>
            <person name="ten Have A."/>
            <person name="Tudzynski B."/>
            <person name="Tudzynski P."/>
            <person name="Wincker P."/>
            <person name="Andrew M."/>
            <person name="Anthouard V."/>
            <person name="Beever R.E."/>
            <person name="Beffa R."/>
            <person name="Benoit I."/>
            <person name="Bouzid O."/>
            <person name="Brault B."/>
            <person name="Chen Z."/>
            <person name="Choquer M."/>
            <person name="Collemare J."/>
            <person name="Cotton P."/>
            <person name="Danchin E.G."/>
            <person name="Da Silva C."/>
            <person name="Gautier A."/>
            <person name="Giraud C."/>
            <person name="Giraud T."/>
            <person name="Gonzalez C."/>
            <person name="Grossetete S."/>
            <person name="Guldener U."/>
            <person name="Henrissat B."/>
            <person name="Howlett B.J."/>
            <person name="Kodira C."/>
            <person name="Kretschmer M."/>
            <person name="Lappartient A."/>
            <person name="Leroch M."/>
            <person name="Levis C."/>
            <person name="Mauceli E."/>
            <person name="Neuveglise C."/>
            <person name="Oeser B."/>
            <person name="Pearson M."/>
            <person name="Poulain J."/>
            <person name="Poussereau N."/>
            <person name="Quesneville H."/>
            <person name="Rascle C."/>
            <person name="Schumacher J."/>
            <person name="Segurens B."/>
            <person name="Sexton A."/>
            <person name="Silva E."/>
            <person name="Sirven C."/>
            <person name="Soanes D.M."/>
            <person name="Talbot N.J."/>
            <person name="Templeton M."/>
            <person name="Yandava C."/>
            <person name="Yarden O."/>
            <person name="Zeng Q."/>
            <person name="Rollins J.A."/>
            <person name="Lebrun M.H."/>
            <person name="Dickman M."/>
        </authorList>
    </citation>
    <scope>NUCLEOTIDE SEQUENCE [LARGE SCALE GENOMIC DNA]</scope>
    <source>
        <strain evidence="4">ATCC 18683 / 1980 / Ss-1</strain>
    </source>
</reference>
<evidence type="ECO:0000313" key="4">
    <source>
        <dbReference type="Proteomes" id="UP000001312"/>
    </source>
</evidence>
<evidence type="ECO:0000259" key="2">
    <source>
        <dbReference type="Pfam" id="PF24494"/>
    </source>
</evidence>
<keyword evidence="4" id="KW-1185">Reference proteome</keyword>
<evidence type="ECO:0000256" key="1">
    <source>
        <dbReference type="SAM" id="MobiDB-lite"/>
    </source>
</evidence>
<dbReference type="GeneID" id="5484794"/>
<dbReference type="AlphaFoldDB" id="A7EXN7"/>
<name>A7EXN7_SCLS1</name>
<gene>
    <name evidence="3" type="ORF">SS1G_10102</name>
</gene>
<evidence type="ECO:0000313" key="3">
    <source>
        <dbReference type="EMBL" id="EDN94229.1"/>
    </source>
</evidence>
<dbReference type="InterPro" id="IPR056009">
    <property type="entry name" value="DUF7587"/>
</dbReference>
<dbReference type="InParanoid" id="A7EXN7"/>
<feature type="region of interest" description="Disordered" evidence="1">
    <location>
        <begin position="234"/>
        <end position="280"/>
    </location>
</feature>
<dbReference type="Proteomes" id="UP000001312">
    <property type="component" value="Unassembled WGS sequence"/>
</dbReference>
<feature type="compositionally biased region" description="Basic and acidic residues" evidence="1">
    <location>
        <begin position="234"/>
        <end position="243"/>
    </location>
</feature>
<feature type="domain" description="DUF7587" evidence="2">
    <location>
        <begin position="82"/>
        <end position="172"/>
    </location>
</feature>